<evidence type="ECO:0000259" key="5">
    <source>
        <dbReference type="PROSITE" id="PS00623"/>
    </source>
</evidence>
<evidence type="ECO:0000256" key="1">
    <source>
        <dbReference type="ARBA" id="ARBA00001974"/>
    </source>
</evidence>
<dbReference type="GO" id="GO:0050660">
    <property type="term" value="F:flavin adenine dinucleotide binding"/>
    <property type="evidence" value="ECO:0007669"/>
    <property type="project" value="InterPro"/>
</dbReference>
<dbReference type="Pfam" id="PF05199">
    <property type="entry name" value="GMC_oxred_C"/>
    <property type="match status" value="1"/>
</dbReference>
<dbReference type="PROSITE" id="PS00623">
    <property type="entry name" value="GMC_OXRED_1"/>
    <property type="match status" value="1"/>
</dbReference>
<organism evidence="7">
    <name type="scientific">marine metagenome</name>
    <dbReference type="NCBI Taxonomy" id="408172"/>
    <lineage>
        <taxon>unclassified sequences</taxon>
        <taxon>metagenomes</taxon>
        <taxon>ecological metagenomes</taxon>
    </lineage>
</organism>
<evidence type="ECO:0000256" key="4">
    <source>
        <dbReference type="ARBA" id="ARBA00022827"/>
    </source>
</evidence>
<dbReference type="PIRSF" id="PIRSF000137">
    <property type="entry name" value="Alcohol_oxidase"/>
    <property type="match status" value="1"/>
</dbReference>
<dbReference type="GO" id="GO:0016614">
    <property type="term" value="F:oxidoreductase activity, acting on CH-OH group of donors"/>
    <property type="evidence" value="ECO:0007669"/>
    <property type="project" value="InterPro"/>
</dbReference>
<accession>A0A381ZSS5</accession>
<name>A0A381ZSS5_9ZZZZ</name>
<evidence type="ECO:0000256" key="3">
    <source>
        <dbReference type="ARBA" id="ARBA00022630"/>
    </source>
</evidence>
<dbReference type="InterPro" id="IPR012132">
    <property type="entry name" value="GMC_OxRdtase"/>
</dbReference>
<keyword evidence="4" id="KW-0274">FAD</keyword>
<dbReference type="Gene3D" id="3.30.560.10">
    <property type="entry name" value="Glucose Oxidase, domain 3"/>
    <property type="match status" value="1"/>
</dbReference>
<dbReference type="Pfam" id="PF00732">
    <property type="entry name" value="GMC_oxred_N"/>
    <property type="match status" value="1"/>
</dbReference>
<reference evidence="7" key="1">
    <citation type="submission" date="2018-05" db="EMBL/GenBank/DDBJ databases">
        <authorList>
            <person name="Lanie J.A."/>
            <person name="Ng W.-L."/>
            <person name="Kazmierczak K.M."/>
            <person name="Andrzejewski T.M."/>
            <person name="Davidsen T.M."/>
            <person name="Wayne K.J."/>
            <person name="Tettelin H."/>
            <person name="Glass J.I."/>
            <person name="Rusch D."/>
            <person name="Podicherti R."/>
            <person name="Tsui H.-C.T."/>
            <person name="Winkler M.E."/>
        </authorList>
    </citation>
    <scope>NUCLEOTIDE SEQUENCE</scope>
</reference>
<dbReference type="InterPro" id="IPR007867">
    <property type="entry name" value="GMC_OxRtase_C"/>
</dbReference>
<feature type="domain" description="Glucose-methanol-choline oxidoreductase N-terminal" evidence="5">
    <location>
        <begin position="81"/>
        <end position="104"/>
    </location>
</feature>
<dbReference type="InterPro" id="IPR036188">
    <property type="entry name" value="FAD/NAD-bd_sf"/>
</dbReference>
<dbReference type="SUPFAM" id="SSF54373">
    <property type="entry name" value="FAD-linked reductases, C-terminal domain"/>
    <property type="match status" value="1"/>
</dbReference>
<evidence type="ECO:0000313" key="7">
    <source>
        <dbReference type="EMBL" id="SVA92164.1"/>
    </source>
</evidence>
<protein>
    <recommendedName>
        <fullName evidence="5 6">Glucose-methanol-choline oxidoreductase N-terminal domain-containing protein</fullName>
    </recommendedName>
</protein>
<comment type="similarity">
    <text evidence="2">Belongs to the GMC oxidoreductase family.</text>
</comment>
<evidence type="ECO:0000259" key="6">
    <source>
        <dbReference type="PROSITE" id="PS00624"/>
    </source>
</evidence>
<comment type="cofactor">
    <cofactor evidence="1">
        <name>FAD</name>
        <dbReference type="ChEBI" id="CHEBI:57692"/>
    </cofactor>
</comment>
<dbReference type="PANTHER" id="PTHR11552">
    <property type="entry name" value="GLUCOSE-METHANOL-CHOLINE GMC OXIDOREDUCTASE"/>
    <property type="match status" value="1"/>
</dbReference>
<dbReference type="EMBL" id="UINC01022474">
    <property type="protein sequence ID" value="SVA92164.1"/>
    <property type="molecule type" value="Genomic_DNA"/>
</dbReference>
<dbReference type="InterPro" id="IPR000172">
    <property type="entry name" value="GMC_OxRdtase_N"/>
</dbReference>
<feature type="domain" description="Glucose-methanol-choline oxidoreductase N-terminal" evidence="6">
    <location>
        <begin position="259"/>
        <end position="273"/>
    </location>
</feature>
<keyword evidence="3" id="KW-0285">Flavoprotein</keyword>
<dbReference type="AlphaFoldDB" id="A0A381ZSS5"/>
<dbReference type="SUPFAM" id="SSF51905">
    <property type="entry name" value="FAD/NAD(P)-binding domain"/>
    <property type="match status" value="1"/>
</dbReference>
<gene>
    <name evidence="7" type="ORF">METZ01_LOCUS145018</name>
</gene>
<evidence type="ECO:0000256" key="2">
    <source>
        <dbReference type="ARBA" id="ARBA00010790"/>
    </source>
</evidence>
<dbReference type="Gene3D" id="3.50.50.60">
    <property type="entry name" value="FAD/NAD(P)-binding domain"/>
    <property type="match status" value="1"/>
</dbReference>
<proteinExistence type="inferred from homology"/>
<dbReference type="PANTHER" id="PTHR11552:SF147">
    <property type="entry name" value="CHOLINE DEHYDROGENASE, MITOCHONDRIAL"/>
    <property type="match status" value="1"/>
</dbReference>
<sequence>MNDATDYVVVGGGASGCAVTSALLKNNYDVSLFEAGYSHHNFLLDVPAGFFKLVNDSKYATYHKTAPQAHLGGRENIVPQGNVLGGGTSINAQVYMRGRPQDYNEWHEILRVNNDTVGWAWSDLLPYFKNMENNNRLENEYHGKSGPLRVSDSSHINKLTNDFIKTVQELGVPLTDDFNGKAQHGVGLYQFMNRKGKRSSAAYAFIEPELNNSNLHLKLNTRVEKIIIKDNKAIGVVYRDNKGELNKKFANKEVVVAAGSFITPKLLMLSGIGNADELKLHDIDCIADLPGVGENLIDHPECPIIAKANGSYGYYKQGKGWRMIKNGLQFLLFGTGPVNSTGVEAGAFINPLSFEDLPSIQAFFVPSIYMNSDTIGLIDDDYGMSITTVVTKPLSRGKVKLKSANPIDRPIIELNLLKHEKDLETMMAGQRFFLNTFKQGELGKKVKEILIPDVRDLDDAKLEAHCRKFVRTNYHPSGTAKMGADSDKMAVLDSKMRVRGIENLRVCDLSVLPNINSGNTAASAMMLGLRCGDLISNS</sequence>
<dbReference type="PROSITE" id="PS00624">
    <property type="entry name" value="GMC_OXRED_2"/>
    <property type="match status" value="1"/>
</dbReference>